<dbReference type="EMBL" id="JAVIZN010000002">
    <property type="protein sequence ID" value="MDR6203474.1"/>
    <property type="molecule type" value="Genomic_DNA"/>
</dbReference>
<organism evidence="1 2">
    <name type="scientific">Paraburkholderia graminis</name>
    <dbReference type="NCBI Taxonomy" id="60548"/>
    <lineage>
        <taxon>Bacteria</taxon>
        <taxon>Pseudomonadati</taxon>
        <taxon>Pseudomonadota</taxon>
        <taxon>Betaproteobacteria</taxon>
        <taxon>Burkholderiales</taxon>
        <taxon>Burkholderiaceae</taxon>
        <taxon>Paraburkholderia</taxon>
    </lineage>
</organism>
<dbReference type="RefSeq" id="WP_081653058.1">
    <property type="nucleotide sequence ID" value="NZ_JAUSXE010000001.1"/>
</dbReference>
<dbReference type="SUPFAM" id="SSF160272">
    <property type="entry name" value="Shew3726-like"/>
    <property type="match status" value="1"/>
</dbReference>
<gene>
    <name evidence="1" type="ORF">QF025_002194</name>
</gene>
<dbReference type="Pfam" id="PF07369">
    <property type="entry name" value="DUF1488"/>
    <property type="match status" value="1"/>
</dbReference>
<comment type="caution">
    <text evidence="1">The sequence shown here is derived from an EMBL/GenBank/DDBJ whole genome shotgun (WGS) entry which is preliminary data.</text>
</comment>
<dbReference type="AlphaFoldDB" id="A0ABD5CHX7"/>
<evidence type="ECO:0000313" key="2">
    <source>
        <dbReference type="Proteomes" id="UP001245184"/>
    </source>
</evidence>
<proteinExistence type="predicted"/>
<evidence type="ECO:0008006" key="3">
    <source>
        <dbReference type="Google" id="ProtNLM"/>
    </source>
</evidence>
<sequence length="95" mass="10900">MALLGRVRERLIAVLKFPNPSRSYDAARHCVCFWGYDDSREITFMIDDAMLRNLQPGVGSDERSLLGAFDEFREKVLEIANRQYVGGPQNRYSIS</sequence>
<dbReference type="KEGG" id="pgp:CUJ91_10960"/>
<dbReference type="InterPro" id="IPR009962">
    <property type="entry name" value="DUF1488"/>
</dbReference>
<protein>
    <recommendedName>
        <fullName evidence="3">DUF1488 domain-containing protein</fullName>
    </recommendedName>
</protein>
<accession>A0ABD5CHX7</accession>
<evidence type="ECO:0000313" key="1">
    <source>
        <dbReference type="EMBL" id="MDR6203474.1"/>
    </source>
</evidence>
<dbReference type="InterPro" id="IPR036692">
    <property type="entry name" value="Shew3726-like_sf"/>
</dbReference>
<reference evidence="1 2" key="1">
    <citation type="submission" date="2023-08" db="EMBL/GenBank/DDBJ databases">
        <title>Genome sequencing of plant associated microbes to promote plant fitness in Sorghum bicolor and Oryza sativa.</title>
        <authorList>
            <person name="Coleman-Derr D."/>
        </authorList>
    </citation>
    <scope>NUCLEOTIDE SEQUENCE [LARGE SCALE GENOMIC DNA]</scope>
    <source>
        <strain evidence="1 2">SLBN-33</strain>
    </source>
</reference>
<name>A0ABD5CHX7_9BURK</name>
<dbReference type="Proteomes" id="UP001245184">
    <property type="component" value="Unassembled WGS sequence"/>
</dbReference>